<feature type="transmembrane region" description="Helical" evidence="6">
    <location>
        <begin position="150"/>
        <end position="173"/>
    </location>
</feature>
<comment type="similarity">
    <text evidence="5">Belongs to the SAT4 family.</text>
</comment>
<dbReference type="PANTHER" id="PTHR33048:SF47">
    <property type="entry name" value="INTEGRAL MEMBRANE PROTEIN-RELATED"/>
    <property type="match status" value="1"/>
</dbReference>
<feature type="domain" description="Rhodopsin" evidence="7">
    <location>
        <begin position="57"/>
        <end position="255"/>
    </location>
</feature>
<keyword evidence="9" id="KW-1185">Reference proteome</keyword>
<feature type="transmembrane region" description="Helical" evidence="6">
    <location>
        <begin position="193"/>
        <end position="216"/>
    </location>
</feature>
<accession>A0A084AUY3</accession>
<evidence type="ECO:0000313" key="8">
    <source>
        <dbReference type="EMBL" id="KEY69112.1"/>
    </source>
</evidence>
<proteinExistence type="inferred from homology"/>
<evidence type="ECO:0000256" key="2">
    <source>
        <dbReference type="ARBA" id="ARBA00022692"/>
    </source>
</evidence>
<evidence type="ECO:0000259" key="7">
    <source>
        <dbReference type="Pfam" id="PF20684"/>
    </source>
</evidence>
<keyword evidence="3 6" id="KW-1133">Transmembrane helix</keyword>
<evidence type="ECO:0000256" key="3">
    <source>
        <dbReference type="ARBA" id="ARBA00022989"/>
    </source>
</evidence>
<feature type="transmembrane region" description="Helical" evidence="6">
    <location>
        <begin position="71"/>
        <end position="91"/>
    </location>
</feature>
<dbReference type="InterPro" id="IPR052337">
    <property type="entry name" value="SAT4-like"/>
</dbReference>
<dbReference type="PANTHER" id="PTHR33048">
    <property type="entry name" value="PTH11-LIKE INTEGRAL MEMBRANE PROTEIN (AFU_ORTHOLOGUE AFUA_5G11245)"/>
    <property type="match status" value="1"/>
</dbReference>
<comment type="subcellular location">
    <subcellularLocation>
        <location evidence="1">Membrane</location>
        <topology evidence="1">Multi-pass membrane protein</topology>
    </subcellularLocation>
</comment>
<protein>
    <recommendedName>
        <fullName evidence="7">Rhodopsin domain-containing protein</fullName>
    </recommendedName>
</protein>
<dbReference type="GO" id="GO:0016020">
    <property type="term" value="C:membrane"/>
    <property type="evidence" value="ECO:0007669"/>
    <property type="project" value="UniProtKB-SubCell"/>
</dbReference>
<dbReference type="Proteomes" id="UP000028045">
    <property type="component" value="Unassembled WGS sequence"/>
</dbReference>
<dbReference type="InterPro" id="IPR049326">
    <property type="entry name" value="Rhodopsin_dom_fungi"/>
</dbReference>
<keyword evidence="4 6" id="KW-0472">Membrane</keyword>
<keyword evidence="2 6" id="KW-0812">Transmembrane</keyword>
<evidence type="ECO:0000313" key="9">
    <source>
        <dbReference type="Proteomes" id="UP000028045"/>
    </source>
</evidence>
<feature type="transmembrane region" description="Helical" evidence="6">
    <location>
        <begin position="111"/>
        <end position="138"/>
    </location>
</feature>
<name>A0A084AUY3_STACB</name>
<evidence type="ECO:0000256" key="5">
    <source>
        <dbReference type="ARBA" id="ARBA00038359"/>
    </source>
</evidence>
<feature type="transmembrane region" description="Helical" evidence="6">
    <location>
        <begin position="236"/>
        <end position="258"/>
    </location>
</feature>
<evidence type="ECO:0000256" key="1">
    <source>
        <dbReference type="ARBA" id="ARBA00004141"/>
    </source>
</evidence>
<reference evidence="8 9" key="1">
    <citation type="journal article" date="2014" name="BMC Genomics">
        <title>Comparative genome sequencing reveals chemotype-specific gene clusters in the toxigenic black mold Stachybotrys.</title>
        <authorList>
            <person name="Semeiks J."/>
            <person name="Borek D."/>
            <person name="Otwinowski Z."/>
            <person name="Grishin N.V."/>
        </authorList>
    </citation>
    <scope>NUCLEOTIDE SEQUENCE [LARGE SCALE GENOMIC DNA]</scope>
    <source>
        <strain evidence="9">CBS 109288 / IBT 7711</strain>
    </source>
</reference>
<feature type="transmembrane region" description="Helical" evidence="6">
    <location>
        <begin position="38"/>
        <end position="59"/>
    </location>
</feature>
<evidence type="ECO:0000256" key="6">
    <source>
        <dbReference type="SAM" id="Phobius"/>
    </source>
</evidence>
<dbReference type="HOGENOM" id="CLU_028200_12_4_1"/>
<gene>
    <name evidence="8" type="ORF">S7711_09648</name>
</gene>
<sequence length="357" mass="39816">MDFYSLSPEEQEMWLEGPALEPPPGITPNLDNPPNGNALALAVISIMFGLASIGMLMRLIIRRKMLHITDYVAMFAFACYIGQTYLFYDMIHESGYFVHQWDIRLRDLEQHFFSVFLISVIYVACISAIKAAIILELIRIFGSKGRRDMFFWTSRIVLCADVCWGIVVIILNNTSVTPHRALWDPLIPYTENFNIAVSTTCTSALNLVFDLVIFFLPQKVIWALNMKTSKKLAVSVIFAIGLLAIAAACGSLYSLGLWNYCETTCGHLVFCTPALPKITSALQTNPVVLTLRSWASASLKWMSRPSSLHSGGSSPKVSPNLIGYRDIDELAVRRYPSVSVMKSSVVESGYDMNTRGV</sequence>
<evidence type="ECO:0000256" key="4">
    <source>
        <dbReference type="ARBA" id="ARBA00023136"/>
    </source>
</evidence>
<dbReference type="EMBL" id="KL648537">
    <property type="protein sequence ID" value="KEY69112.1"/>
    <property type="molecule type" value="Genomic_DNA"/>
</dbReference>
<dbReference type="AlphaFoldDB" id="A0A084AUY3"/>
<organism evidence="8 9">
    <name type="scientific">Stachybotrys chartarum (strain CBS 109288 / IBT 7711)</name>
    <name type="common">Toxic black mold</name>
    <name type="synonym">Stilbospora chartarum</name>
    <dbReference type="NCBI Taxonomy" id="1280523"/>
    <lineage>
        <taxon>Eukaryota</taxon>
        <taxon>Fungi</taxon>
        <taxon>Dikarya</taxon>
        <taxon>Ascomycota</taxon>
        <taxon>Pezizomycotina</taxon>
        <taxon>Sordariomycetes</taxon>
        <taxon>Hypocreomycetidae</taxon>
        <taxon>Hypocreales</taxon>
        <taxon>Stachybotryaceae</taxon>
        <taxon>Stachybotrys</taxon>
    </lineage>
</organism>
<dbReference type="Pfam" id="PF20684">
    <property type="entry name" value="Fung_rhodopsin"/>
    <property type="match status" value="1"/>
</dbReference>
<dbReference type="OrthoDB" id="4682787at2759"/>